<gene>
    <name evidence="1" type="ORF">K3152_12580</name>
</gene>
<name>A0ABS7J2T8_9SPHN</name>
<evidence type="ECO:0000313" key="1">
    <source>
        <dbReference type="EMBL" id="MBX7459087.1"/>
    </source>
</evidence>
<proteinExistence type="predicted"/>
<reference evidence="1 2" key="1">
    <citation type="submission" date="2021-08" db="EMBL/GenBank/DDBJ databases">
        <title>Comparative Genomics Analysis of the Genus Qipengyuania Reveals Extensive Genetic Diversity and Metabolic Versatility, Including the Description of Fifteen Novel Species.</title>
        <authorList>
            <person name="Liu Y."/>
        </authorList>
    </citation>
    <scope>NUCLEOTIDE SEQUENCE [LARGE SCALE GENOMIC DNA]</scope>
    <source>
        <strain evidence="1 2">1NDH17</strain>
    </source>
</reference>
<accession>A0ABS7J2T8</accession>
<comment type="caution">
    <text evidence="1">The sequence shown here is derived from an EMBL/GenBank/DDBJ whole genome shotgun (WGS) entry which is preliminary data.</text>
</comment>
<sequence>MVFGFGKQKRVSAADQLASGKWKCVSCDEWHRWPFDLAAFAPDPWPHEVAYEQNGDLRFDGDFLSEDFCILGGKHFMVRAILPVSVIGVPGEFAFGCWSTLSETNFDKYIDGFDAGEYPDAPQWTGWLMNRLADLAPGAEPLGVIVQPQPGRQRPMLWVQDEEHPLAIAQSEGITAERMLEVFGHYGHAPAATEG</sequence>
<dbReference type="EMBL" id="JAIGNK010000004">
    <property type="protein sequence ID" value="MBX7459087.1"/>
    <property type="molecule type" value="Genomic_DNA"/>
</dbReference>
<evidence type="ECO:0000313" key="2">
    <source>
        <dbReference type="Proteomes" id="UP000783253"/>
    </source>
</evidence>
<dbReference type="InterPro" id="IPR018697">
    <property type="entry name" value="DUF2199"/>
</dbReference>
<dbReference type="Pfam" id="PF09965">
    <property type="entry name" value="DUF2199"/>
    <property type="match status" value="1"/>
</dbReference>
<organism evidence="1 2">
    <name type="scientific">Qipengyuania polymorpha</name>
    <dbReference type="NCBI Taxonomy" id="2867234"/>
    <lineage>
        <taxon>Bacteria</taxon>
        <taxon>Pseudomonadati</taxon>
        <taxon>Pseudomonadota</taxon>
        <taxon>Alphaproteobacteria</taxon>
        <taxon>Sphingomonadales</taxon>
        <taxon>Erythrobacteraceae</taxon>
        <taxon>Qipengyuania</taxon>
    </lineage>
</organism>
<keyword evidence="2" id="KW-1185">Reference proteome</keyword>
<dbReference type="RefSeq" id="WP_221574487.1">
    <property type="nucleotide sequence ID" value="NZ_JAIGNK010000004.1"/>
</dbReference>
<dbReference type="Proteomes" id="UP000783253">
    <property type="component" value="Unassembled WGS sequence"/>
</dbReference>
<protein>
    <submittedName>
        <fullName evidence="1">DUF2199 domain-containing protein</fullName>
    </submittedName>
</protein>